<name>A0A1I2I131_9ACTN</name>
<evidence type="ECO:0000313" key="1">
    <source>
        <dbReference type="EMBL" id="SFF36115.1"/>
    </source>
</evidence>
<reference evidence="1 2" key="1">
    <citation type="submission" date="2016-10" db="EMBL/GenBank/DDBJ databases">
        <authorList>
            <person name="de Groot N.N."/>
        </authorList>
    </citation>
    <scope>NUCLEOTIDE SEQUENCE [LARGE SCALE GENOMIC DNA]</scope>
    <source>
        <strain evidence="1 2">DSM 43019</strain>
    </source>
</reference>
<accession>A0A1I2I131</accession>
<dbReference type="EMBL" id="FONV01000009">
    <property type="protein sequence ID" value="SFF36115.1"/>
    <property type="molecule type" value="Genomic_DNA"/>
</dbReference>
<protein>
    <recommendedName>
        <fullName evidence="3">Phosphotransferase enzyme family protein</fullName>
    </recommendedName>
</protein>
<dbReference type="InterPro" id="IPR011009">
    <property type="entry name" value="Kinase-like_dom_sf"/>
</dbReference>
<sequence>MFRRMSTRPRLLDAPAEVVAALGAALGSAVAREVPAAAGFTPAVASVVALADGREVFVKASDDPGLHEGLRNAVDCDAALTDRSLAPPVLASLACGAWRVVAWARLPGGHVGRWSSRDVPAVLDLAARLAAATRPCRVPGTVPFPHAFAGRIGTFQALVSGGRPGPEVDHLAGTPVWSGLDPVRLAALEAGWPLLAEGGHRRHGHLHHGHLHHGHLHHGDVRRDNLIRGTDGRLRLLDWTHRWTAPGWADLVLLMPDLIRDGLDPEPILAASVWAGAPAHEVNVLLTGLLGYWFNAGHRPDLPHAPGLRALQRAQGSACASWLATRLSR</sequence>
<organism evidence="1 2">
    <name type="scientific">Actinoplanes philippinensis</name>
    <dbReference type="NCBI Taxonomy" id="35752"/>
    <lineage>
        <taxon>Bacteria</taxon>
        <taxon>Bacillati</taxon>
        <taxon>Actinomycetota</taxon>
        <taxon>Actinomycetes</taxon>
        <taxon>Micromonosporales</taxon>
        <taxon>Micromonosporaceae</taxon>
        <taxon>Actinoplanes</taxon>
    </lineage>
</organism>
<dbReference type="Proteomes" id="UP000199645">
    <property type="component" value="Unassembled WGS sequence"/>
</dbReference>
<keyword evidence="2" id="KW-1185">Reference proteome</keyword>
<proteinExistence type="predicted"/>
<gene>
    <name evidence="1" type="ORF">SAMN05421541_109202</name>
</gene>
<dbReference type="SUPFAM" id="SSF56112">
    <property type="entry name" value="Protein kinase-like (PK-like)"/>
    <property type="match status" value="1"/>
</dbReference>
<dbReference type="STRING" id="35752.SAMN05421541_109202"/>
<evidence type="ECO:0008006" key="3">
    <source>
        <dbReference type="Google" id="ProtNLM"/>
    </source>
</evidence>
<dbReference type="AlphaFoldDB" id="A0A1I2I131"/>
<evidence type="ECO:0000313" key="2">
    <source>
        <dbReference type="Proteomes" id="UP000199645"/>
    </source>
</evidence>